<keyword evidence="2" id="KW-1185">Reference proteome</keyword>
<proteinExistence type="predicted"/>
<organism evidence="1 2">
    <name type="scientific">Hyalomma asiaticum</name>
    <name type="common">Tick</name>
    <dbReference type="NCBI Taxonomy" id="266040"/>
    <lineage>
        <taxon>Eukaryota</taxon>
        <taxon>Metazoa</taxon>
        <taxon>Ecdysozoa</taxon>
        <taxon>Arthropoda</taxon>
        <taxon>Chelicerata</taxon>
        <taxon>Arachnida</taxon>
        <taxon>Acari</taxon>
        <taxon>Parasitiformes</taxon>
        <taxon>Ixodida</taxon>
        <taxon>Ixodoidea</taxon>
        <taxon>Ixodidae</taxon>
        <taxon>Hyalomminae</taxon>
        <taxon>Hyalomma</taxon>
    </lineage>
</organism>
<evidence type="ECO:0000313" key="1">
    <source>
        <dbReference type="EMBL" id="KAH6945293.1"/>
    </source>
</evidence>
<accession>A0ACB7TEA6</accession>
<gene>
    <name evidence="1" type="ORF">HPB50_007755</name>
</gene>
<dbReference type="EMBL" id="CM023481">
    <property type="protein sequence ID" value="KAH6945293.1"/>
    <property type="molecule type" value="Genomic_DNA"/>
</dbReference>
<dbReference type="Proteomes" id="UP000821845">
    <property type="component" value="Chromosome 1"/>
</dbReference>
<comment type="caution">
    <text evidence="1">The sequence shown here is derived from an EMBL/GenBank/DDBJ whole genome shotgun (WGS) entry which is preliminary data.</text>
</comment>
<evidence type="ECO:0000313" key="2">
    <source>
        <dbReference type="Proteomes" id="UP000821845"/>
    </source>
</evidence>
<protein>
    <submittedName>
        <fullName evidence="1">Uncharacterized protein</fullName>
    </submittedName>
</protein>
<sequence length="330" mass="35649">MADTACEEGAWRHGRGCAALGLVQSLPVLGEAEWATGCERPGPRLRWRLSPGRVSSVTAILSCASPQPFAAYFGSCGCASAASDEWRGGAICRPKASKRVAAAPLPPSNRSWPRPSPLPTARVVITKTVGATVVSLMSPEERHATLMLEEMQLAPGLVYKPSSGTVLGAPTIPLADATLPPDSLATHGLKQPYRNDSERCDSDEGSPSLFVSRRHQNLPSPVFTAAFDRAFDRAFNAVFTAGIRYRLMELRALYEQQHLQRATSPVGEQRPQRRRLLSGGTTVSQRASSVLGSFNGSSTTMSSDLRLKRIHLCFDSGVHGLTRMLRKKVL</sequence>
<reference evidence="1" key="1">
    <citation type="submission" date="2020-05" db="EMBL/GenBank/DDBJ databases">
        <title>Large-scale comparative analyses of tick genomes elucidate their genetic diversity and vector capacities.</title>
        <authorList>
            <person name="Jia N."/>
            <person name="Wang J."/>
            <person name="Shi W."/>
            <person name="Du L."/>
            <person name="Sun Y."/>
            <person name="Zhan W."/>
            <person name="Jiang J."/>
            <person name="Wang Q."/>
            <person name="Zhang B."/>
            <person name="Ji P."/>
            <person name="Sakyi L.B."/>
            <person name="Cui X."/>
            <person name="Yuan T."/>
            <person name="Jiang B."/>
            <person name="Yang W."/>
            <person name="Lam T.T.-Y."/>
            <person name="Chang Q."/>
            <person name="Ding S."/>
            <person name="Wang X."/>
            <person name="Zhu J."/>
            <person name="Ruan X."/>
            <person name="Zhao L."/>
            <person name="Wei J."/>
            <person name="Que T."/>
            <person name="Du C."/>
            <person name="Cheng J."/>
            <person name="Dai P."/>
            <person name="Han X."/>
            <person name="Huang E."/>
            <person name="Gao Y."/>
            <person name="Liu J."/>
            <person name="Shao H."/>
            <person name="Ye R."/>
            <person name="Li L."/>
            <person name="Wei W."/>
            <person name="Wang X."/>
            <person name="Wang C."/>
            <person name="Yang T."/>
            <person name="Huo Q."/>
            <person name="Li W."/>
            <person name="Guo W."/>
            <person name="Chen H."/>
            <person name="Zhou L."/>
            <person name="Ni X."/>
            <person name="Tian J."/>
            <person name="Zhou Y."/>
            <person name="Sheng Y."/>
            <person name="Liu T."/>
            <person name="Pan Y."/>
            <person name="Xia L."/>
            <person name="Li J."/>
            <person name="Zhao F."/>
            <person name="Cao W."/>
        </authorList>
    </citation>
    <scope>NUCLEOTIDE SEQUENCE</scope>
    <source>
        <strain evidence="1">Hyas-2018</strain>
    </source>
</reference>
<name>A0ACB7TEA6_HYAAI</name>